<proteinExistence type="predicted"/>
<evidence type="ECO:0000259" key="3">
    <source>
        <dbReference type="Pfam" id="PF07833"/>
    </source>
</evidence>
<dbReference type="RefSeq" id="WP_161821201.1">
    <property type="nucleotide sequence ID" value="NZ_LSRS01000002.1"/>
</dbReference>
<dbReference type="InterPro" id="IPR012854">
    <property type="entry name" value="Cu_amine_oxidase-like_N"/>
</dbReference>
<name>A0A9D2WSF0_9FIRM</name>
<keyword evidence="1" id="KW-0175">Coiled coil</keyword>
<evidence type="ECO:0000256" key="1">
    <source>
        <dbReference type="SAM" id="Coils"/>
    </source>
</evidence>
<feature type="signal peptide" evidence="2">
    <location>
        <begin position="1"/>
        <end position="22"/>
    </location>
</feature>
<dbReference type="InterPro" id="IPR036582">
    <property type="entry name" value="Mao_N_sf"/>
</dbReference>
<evidence type="ECO:0000313" key="4">
    <source>
        <dbReference type="EMBL" id="KAF1086061.1"/>
    </source>
</evidence>
<accession>A0A9D2WSF0</accession>
<feature type="chain" id="PRO_5038583657" description="Copper amine oxidase-like N-terminal domain-containing protein" evidence="2">
    <location>
        <begin position="23"/>
        <end position="349"/>
    </location>
</feature>
<dbReference type="Gene3D" id="3.30.457.10">
    <property type="entry name" value="Copper amine oxidase-like, N-terminal domain"/>
    <property type="match status" value="1"/>
</dbReference>
<dbReference type="AlphaFoldDB" id="A0A9D2WSF0"/>
<keyword evidence="2" id="KW-0732">Signal</keyword>
<feature type="coiled-coil region" evidence="1">
    <location>
        <begin position="98"/>
        <end position="132"/>
    </location>
</feature>
<gene>
    <name evidence="4" type="ORF">SPSYN_00799</name>
</gene>
<dbReference type="Pfam" id="PF07833">
    <property type="entry name" value="Cu_amine_oxidN1"/>
    <property type="match status" value="1"/>
</dbReference>
<dbReference type="SUPFAM" id="SSF55383">
    <property type="entry name" value="Copper amine oxidase, domain N"/>
    <property type="match status" value="1"/>
</dbReference>
<evidence type="ECO:0000313" key="5">
    <source>
        <dbReference type="Proteomes" id="UP000798488"/>
    </source>
</evidence>
<feature type="domain" description="Copper amine oxidase-like N-terminal" evidence="3">
    <location>
        <begin position="21"/>
        <end position="88"/>
    </location>
</feature>
<dbReference type="EMBL" id="LSRS01000002">
    <property type="protein sequence ID" value="KAF1086061.1"/>
    <property type="molecule type" value="Genomic_DNA"/>
</dbReference>
<protein>
    <recommendedName>
        <fullName evidence="3">Copper amine oxidase-like N-terminal domain-containing protein</fullName>
    </recommendedName>
</protein>
<sequence length="349" mass="39523">MKKRFVVLVIAAFMLFVFGSMAEATVANKQIQVNYNNVKIVTNGKAVTLTADQEPFLLNGVTFVPLRAAGQALNSTVNWEASTKTVVITGNSNNNASNTDLLVQIAQKNQEIVALKAQVAALQAKLDDEDTDEDYDLDKIEDKLLDQYGELEDVKIDEIALKGDDDFVKVDVEVDLDDYKKEWKDLTEREIKNWVEDLVEEIQAKLNSNTVVDGMIYSTDDEDLVEFYKRGKNRLDVYIINNYKGVNASKVIDSLEGDRYSVEGIRFSIGELDYEEDKELVNVNFEAEAADVAERWDELNRIEISDAVDKIGKAIAGEFENEDVPVEAVRLYFYDEDNERLGSYRYNNN</sequence>
<reference evidence="4" key="1">
    <citation type="submission" date="2016-02" db="EMBL/GenBank/DDBJ databases">
        <title>Draft Genome Sequence of Sporotomaculum syntrophicum Strain FB, a Syntrophic Benzoate Degrader.</title>
        <authorList>
            <person name="Nobu M.K."/>
            <person name="Narihiro T."/>
            <person name="Qiu Y.-L."/>
            <person name="Ohashi A."/>
            <person name="Liu W.-T."/>
            <person name="Yuji S."/>
        </authorList>
    </citation>
    <scope>NUCLEOTIDE SEQUENCE</scope>
    <source>
        <strain evidence="4">FB</strain>
    </source>
</reference>
<organism evidence="4 5">
    <name type="scientific">Sporotomaculum syntrophicum</name>
    <dbReference type="NCBI Taxonomy" id="182264"/>
    <lineage>
        <taxon>Bacteria</taxon>
        <taxon>Bacillati</taxon>
        <taxon>Bacillota</taxon>
        <taxon>Clostridia</taxon>
        <taxon>Eubacteriales</taxon>
        <taxon>Desulfallaceae</taxon>
        <taxon>Sporotomaculum</taxon>
    </lineage>
</organism>
<evidence type="ECO:0000256" key="2">
    <source>
        <dbReference type="SAM" id="SignalP"/>
    </source>
</evidence>
<comment type="caution">
    <text evidence="4">The sequence shown here is derived from an EMBL/GenBank/DDBJ whole genome shotgun (WGS) entry which is preliminary data.</text>
</comment>
<dbReference type="OrthoDB" id="9780101at2"/>
<dbReference type="Proteomes" id="UP000798488">
    <property type="component" value="Unassembled WGS sequence"/>
</dbReference>
<keyword evidence="5" id="KW-1185">Reference proteome</keyword>